<reference evidence="4 5" key="1">
    <citation type="submission" date="2020-10" db="EMBL/GenBank/DDBJ databases">
        <title>The Coptis chinensis genome and diversification of protoberbering-type alkaloids.</title>
        <authorList>
            <person name="Wang B."/>
            <person name="Shu S."/>
            <person name="Song C."/>
            <person name="Liu Y."/>
        </authorList>
    </citation>
    <scope>NUCLEOTIDE SEQUENCE [LARGE SCALE GENOMIC DNA]</scope>
    <source>
        <strain evidence="4">HL-2020</strain>
        <tissue evidence="4">Leaf</tissue>
    </source>
</reference>
<evidence type="ECO:0000259" key="3">
    <source>
        <dbReference type="PROSITE" id="PS50891"/>
    </source>
</evidence>
<dbReference type="EMBL" id="JADFTS010000005">
    <property type="protein sequence ID" value="KAF9605250.1"/>
    <property type="molecule type" value="Genomic_DNA"/>
</dbReference>
<dbReference type="Proteomes" id="UP000631114">
    <property type="component" value="Unassembled WGS sequence"/>
</dbReference>
<feature type="transmembrane region" description="Helical" evidence="2">
    <location>
        <begin position="7"/>
        <end position="26"/>
    </location>
</feature>
<dbReference type="Pfam" id="PF03195">
    <property type="entry name" value="LOB"/>
    <property type="match status" value="1"/>
</dbReference>
<dbReference type="AlphaFoldDB" id="A0A835HSS5"/>
<organism evidence="4 5">
    <name type="scientific">Coptis chinensis</name>
    <dbReference type="NCBI Taxonomy" id="261450"/>
    <lineage>
        <taxon>Eukaryota</taxon>
        <taxon>Viridiplantae</taxon>
        <taxon>Streptophyta</taxon>
        <taxon>Embryophyta</taxon>
        <taxon>Tracheophyta</taxon>
        <taxon>Spermatophyta</taxon>
        <taxon>Magnoliopsida</taxon>
        <taxon>Ranunculales</taxon>
        <taxon>Ranunculaceae</taxon>
        <taxon>Coptidoideae</taxon>
        <taxon>Coptis</taxon>
    </lineage>
</organism>
<dbReference type="PROSITE" id="PS50891">
    <property type="entry name" value="LOB"/>
    <property type="match status" value="1"/>
</dbReference>
<comment type="caution">
    <text evidence="4">The sequence shown here is derived from an EMBL/GenBank/DDBJ whole genome shotgun (WGS) entry which is preliminary data.</text>
</comment>
<dbReference type="OrthoDB" id="1893065at2759"/>
<keyword evidence="2" id="KW-1133">Transmembrane helix</keyword>
<feature type="domain" description="LOB" evidence="3">
    <location>
        <begin position="55"/>
        <end position="156"/>
    </location>
</feature>
<protein>
    <recommendedName>
        <fullName evidence="3">LOB domain-containing protein</fullName>
    </recommendedName>
</protein>
<sequence>MQLSSLCVLHSIFFIPLPFLLLYLILRLVDYYSGVLFVSCSPPLTYMTVKGGTSQACAACKYQRRKCMKDCPLAPHFPPDQPKMFQNAHRLYGVSNILKILKHLNPVLKIEAMRSIIYQSEMRDKFPVRGCAGIVDNLRQQIIQAHEELDAVNKELALYRQHHDNQISSPQFQIETTKNVLPLFEQSPHQPFDSIPTEMPLAHPFTNGNSAANYIDLENNKLWIQQLYSNNNLATIQQQLLASQAFPFQEQTMDVCQDYDEISPVFFDTIDDRQSYVDSKETYESSSESSMRDTRQSIEHVADNELKSAAARLSLTSII</sequence>
<evidence type="ECO:0000256" key="2">
    <source>
        <dbReference type="SAM" id="Phobius"/>
    </source>
</evidence>
<evidence type="ECO:0000256" key="1">
    <source>
        <dbReference type="ARBA" id="ARBA00005474"/>
    </source>
</evidence>
<dbReference type="PANTHER" id="PTHR31301">
    <property type="entry name" value="LOB DOMAIN-CONTAINING PROTEIN 4-RELATED"/>
    <property type="match status" value="1"/>
</dbReference>
<dbReference type="PANTHER" id="PTHR31301:SF21">
    <property type="entry name" value="LOB DOMAIN-CONTAINING PROTEIN 27-RELATED"/>
    <property type="match status" value="1"/>
</dbReference>
<keyword evidence="5" id="KW-1185">Reference proteome</keyword>
<evidence type="ECO:0000313" key="4">
    <source>
        <dbReference type="EMBL" id="KAF9605250.1"/>
    </source>
</evidence>
<keyword evidence="2" id="KW-0472">Membrane</keyword>
<comment type="similarity">
    <text evidence="1">Belongs to the LOB domain-containing protein family.</text>
</comment>
<dbReference type="InterPro" id="IPR004883">
    <property type="entry name" value="LOB"/>
</dbReference>
<name>A0A835HSS5_9MAGN</name>
<keyword evidence="2" id="KW-0812">Transmembrane</keyword>
<proteinExistence type="inferred from homology"/>
<gene>
    <name evidence="4" type="ORF">IFM89_015142</name>
</gene>
<accession>A0A835HSS5</accession>
<evidence type="ECO:0000313" key="5">
    <source>
        <dbReference type="Proteomes" id="UP000631114"/>
    </source>
</evidence>